<comment type="caution">
    <text evidence="1">The sequence shown here is derived from an EMBL/GenBank/DDBJ whole genome shotgun (WGS) entry which is preliminary data.</text>
</comment>
<dbReference type="InterPro" id="IPR011990">
    <property type="entry name" value="TPR-like_helical_dom_sf"/>
</dbReference>
<reference evidence="1" key="2">
    <citation type="submission" date="2023-01" db="EMBL/GenBank/DDBJ databases">
        <title>Draft genome sequence of Portibacter lacus strain NBRC 108769.</title>
        <authorList>
            <person name="Sun Q."/>
            <person name="Mori K."/>
        </authorList>
    </citation>
    <scope>NUCLEOTIDE SEQUENCE</scope>
    <source>
        <strain evidence="1">NBRC 108769</strain>
    </source>
</reference>
<dbReference type="Proteomes" id="UP001156666">
    <property type="component" value="Unassembled WGS sequence"/>
</dbReference>
<proteinExistence type="predicted"/>
<protein>
    <recommendedName>
        <fullName evidence="3">Tetratricopeptide repeat protein</fullName>
    </recommendedName>
</protein>
<dbReference type="Gene3D" id="1.25.40.10">
    <property type="entry name" value="Tetratricopeptide repeat domain"/>
    <property type="match status" value="2"/>
</dbReference>
<accession>A0AA37SP92</accession>
<keyword evidence="2" id="KW-1185">Reference proteome</keyword>
<evidence type="ECO:0000313" key="1">
    <source>
        <dbReference type="EMBL" id="GLR16188.1"/>
    </source>
</evidence>
<dbReference type="PANTHER" id="PTHR12558">
    <property type="entry name" value="CELL DIVISION CYCLE 16,23,27"/>
    <property type="match status" value="1"/>
</dbReference>
<dbReference type="AlphaFoldDB" id="A0AA37SP92"/>
<dbReference type="EMBL" id="BSOH01000005">
    <property type="protein sequence ID" value="GLR16188.1"/>
    <property type="molecule type" value="Genomic_DNA"/>
</dbReference>
<dbReference type="PANTHER" id="PTHR12558:SF13">
    <property type="entry name" value="CELL DIVISION CYCLE PROTEIN 27 HOMOLOG"/>
    <property type="match status" value="1"/>
</dbReference>
<reference evidence="1" key="1">
    <citation type="journal article" date="2014" name="Int. J. Syst. Evol. Microbiol.">
        <title>Complete genome sequence of Corynebacterium casei LMG S-19264T (=DSM 44701T), isolated from a smear-ripened cheese.</title>
        <authorList>
            <consortium name="US DOE Joint Genome Institute (JGI-PGF)"/>
            <person name="Walter F."/>
            <person name="Albersmeier A."/>
            <person name="Kalinowski J."/>
            <person name="Ruckert C."/>
        </authorList>
    </citation>
    <scope>NUCLEOTIDE SEQUENCE</scope>
    <source>
        <strain evidence="1">NBRC 108769</strain>
    </source>
</reference>
<gene>
    <name evidence="1" type="ORF">GCM10007940_08030</name>
</gene>
<dbReference type="SUPFAM" id="SSF48452">
    <property type="entry name" value="TPR-like"/>
    <property type="match status" value="2"/>
</dbReference>
<evidence type="ECO:0008006" key="3">
    <source>
        <dbReference type="Google" id="ProtNLM"/>
    </source>
</evidence>
<evidence type="ECO:0000313" key="2">
    <source>
        <dbReference type="Proteomes" id="UP001156666"/>
    </source>
</evidence>
<sequence length="436" mass="49011">MTSMKKFLLLFVGVLFVGSSIIAQDGKKAYKKANRLLGTYNLDPSANMDKLEEAKDLIGSALEDPEVEAMGKAWIVKGKIYNELVSNEMNQKLLNPEYVVKNVGYAQEAYTALKKALEVSEKKFEIKEALNQLKLTAGHISNEAITAFQDKDYNAAFKNFRSSIALDEILVAQGEESTFIDEANKKEQYFYTAISGFYAKEYEEVEPFFLKAKEMGDADPFIYEGLYNIKKETDMDAARAILEEGRAKYPDDTALLYAEINYMVAEGLLEELIVKLEDAVKKDPENISVYTTLGAVYDNLASQSLKDSTAAEGKAQMYFDKSQEWFEKALNLDESNFDALYSLGALYYNKAATFTDPLNELANDFSAEGNKKYDALKAKMDNLFDTAFPYFKKAEAINPEDMNTLLAIKEIYARKGDVEKSNEYKARLEALNTGGQ</sequence>
<name>A0AA37SP92_9BACT</name>
<organism evidence="1 2">
    <name type="scientific">Portibacter lacus</name>
    <dbReference type="NCBI Taxonomy" id="1099794"/>
    <lineage>
        <taxon>Bacteria</taxon>
        <taxon>Pseudomonadati</taxon>
        <taxon>Bacteroidota</taxon>
        <taxon>Saprospiria</taxon>
        <taxon>Saprospirales</taxon>
        <taxon>Haliscomenobacteraceae</taxon>
        <taxon>Portibacter</taxon>
    </lineage>
</organism>